<evidence type="ECO:0000313" key="2">
    <source>
        <dbReference type="Proteomes" id="UP000821853"/>
    </source>
</evidence>
<dbReference type="EMBL" id="JABSTR010000009">
    <property type="protein sequence ID" value="KAH9378997.1"/>
    <property type="molecule type" value="Genomic_DNA"/>
</dbReference>
<reference evidence="1 2" key="1">
    <citation type="journal article" date="2020" name="Cell">
        <title>Large-Scale Comparative Analyses of Tick Genomes Elucidate Their Genetic Diversity and Vector Capacities.</title>
        <authorList>
            <consortium name="Tick Genome and Microbiome Consortium (TIGMIC)"/>
            <person name="Jia N."/>
            <person name="Wang J."/>
            <person name="Shi W."/>
            <person name="Du L."/>
            <person name="Sun Y."/>
            <person name="Zhan W."/>
            <person name="Jiang J.F."/>
            <person name="Wang Q."/>
            <person name="Zhang B."/>
            <person name="Ji P."/>
            <person name="Bell-Sakyi L."/>
            <person name="Cui X.M."/>
            <person name="Yuan T.T."/>
            <person name="Jiang B.G."/>
            <person name="Yang W.F."/>
            <person name="Lam T.T."/>
            <person name="Chang Q.C."/>
            <person name="Ding S.J."/>
            <person name="Wang X.J."/>
            <person name="Zhu J.G."/>
            <person name="Ruan X.D."/>
            <person name="Zhao L."/>
            <person name="Wei J.T."/>
            <person name="Ye R.Z."/>
            <person name="Que T.C."/>
            <person name="Du C.H."/>
            <person name="Zhou Y.H."/>
            <person name="Cheng J.X."/>
            <person name="Dai P.F."/>
            <person name="Guo W.B."/>
            <person name="Han X.H."/>
            <person name="Huang E.J."/>
            <person name="Li L.F."/>
            <person name="Wei W."/>
            <person name="Gao Y.C."/>
            <person name="Liu J.Z."/>
            <person name="Shao H.Z."/>
            <person name="Wang X."/>
            <person name="Wang C.C."/>
            <person name="Yang T.C."/>
            <person name="Huo Q.B."/>
            <person name="Li W."/>
            <person name="Chen H.Y."/>
            <person name="Chen S.E."/>
            <person name="Zhou L.G."/>
            <person name="Ni X.B."/>
            <person name="Tian J.H."/>
            <person name="Sheng Y."/>
            <person name="Liu T."/>
            <person name="Pan Y.S."/>
            <person name="Xia L.Y."/>
            <person name="Li J."/>
            <person name="Zhao F."/>
            <person name="Cao W.C."/>
        </authorList>
    </citation>
    <scope>NUCLEOTIDE SEQUENCE [LARGE SCALE GENOMIC DNA]</scope>
    <source>
        <strain evidence="1">HaeL-2018</strain>
    </source>
</reference>
<dbReference type="AlphaFoldDB" id="A0A9J6GU00"/>
<proteinExistence type="predicted"/>
<accession>A0A9J6GU00</accession>
<dbReference type="Proteomes" id="UP000821853">
    <property type="component" value="Unassembled WGS sequence"/>
</dbReference>
<gene>
    <name evidence="1" type="ORF">HPB48_006638</name>
</gene>
<name>A0A9J6GU00_HAELO</name>
<organism evidence="1 2">
    <name type="scientific">Haemaphysalis longicornis</name>
    <name type="common">Bush tick</name>
    <dbReference type="NCBI Taxonomy" id="44386"/>
    <lineage>
        <taxon>Eukaryota</taxon>
        <taxon>Metazoa</taxon>
        <taxon>Ecdysozoa</taxon>
        <taxon>Arthropoda</taxon>
        <taxon>Chelicerata</taxon>
        <taxon>Arachnida</taxon>
        <taxon>Acari</taxon>
        <taxon>Parasitiformes</taxon>
        <taxon>Ixodida</taxon>
        <taxon>Ixodoidea</taxon>
        <taxon>Ixodidae</taxon>
        <taxon>Haemaphysalinae</taxon>
        <taxon>Haemaphysalis</taxon>
    </lineage>
</organism>
<comment type="caution">
    <text evidence="1">The sequence shown here is derived from an EMBL/GenBank/DDBJ whole genome shotgun (WGS) entry which is preliminary data.</text>
</comment>
<keyword evidence="2" id="KW-1185">Reference proteome</keyword>
<sequence>MARGTVNAKDIGCKFSKYLPTSVVIGDSHCKHLHHHFNPGREENARIHLSVRCENHDACSLLDFVPATTTAIVLHVGTKDMAQSSAEEVVRALSHPFGRYRTRLSQLKR</sequence>
<evidence type="ECO:0000313" key="1">
    <source>
        <dbReference type="EMBL" id="KAH9378997.1"/>
    </source>
</evidence>
<protein>
    <submittedName>
        <fullName evidence="1">Uncharacterized protein</fullName>
    </submittedName>
</protein>
<dbReference type="VEuPathDB" id="VectorBase:HLOH_064788"/>